<proteinExistence type="predicted"/>
<comment type="caution">
    <text evidence="1">The sequence shown here is derived from an EMBL/GenBank/DDBJ whole genome shotgun (WGS) entry which is preliminary data.</text>
</comment>
<dbReference type="EMBL" id="NQJF01000013">
    <property type="protein sequence ID" value="OYD22803.1"/>
    <property type="molecule type" value="Genomic_DNA"/>
</dbReference>
<dbReference type="Proteomes" id="UP000243640">
    <property type="component" value="Unassembled WGS sequence"/>
</dbReference>
<accession>A0A235CE47</accession>
<reference evidence="1 2" key="1">
    <citation type="submission" date="2017-08" db="EMBL/GenBank/DDBJ databases">
        <title>Draft Genome Sequence of the Marine Bacterium Oceanimonas baumannii ATCC 700832.</title>
        <authorList>
            <person name="Mcclelland W.D."/>
            <person name="Brennan M.A."/>
            <person name="Trachtenberg A.M."/>
            <person name="Maclea K.S."/>
        </authorList>
    </citation>
    <scope>NUCLEOTIDE SEQUENCE [LARGE SCALE GENOMIC DNA]</scope>
    <source>
        <strain evidence="1 2">ATCC 700832</strain>
    </source>
</reference>
<sequence length="200" mass="21473">MSAGKTTTSGRPRTITRERIVDAGISMGLPNITFVGVASALGVSHMALYKHVASLEALKHLVAEEIFHRWQLPSPPGPGGKELQQYLFHFTDEVSIFVKNHPGLAPYLIRRSAATAPMLAKIDAHHNAVAATYGLSKTQTRWLLATITFHCIAVTDAVYSVAGQPGISDTDSQIDEAEMAAELTEGMRALIVGALALLKT</sequence>
<dbReference type="AlphaFoldDB" id="A0A235CE47"/>
<protein>
    <submittedName>
        <fullName evidence="1">TetR family transcriptional regulator</fullName>
    </submittedName>
</protein>
<evidence type="ECO:0000313" key="2">
    <source>
        <dbReference type="Proteomes" id="UP000243640"/>
    </source>
</evidence>
<name>A0A235CE47_9GAMM</name>
<dbReference type="OrthoDB" id="329481at2"/>
<dbReference type="InterPro" id="IPR009057">
    <property type="entry name" value="Homeodomain-like_sf"/>
</dbReference>
<dbReference type="SUPFAM" id="SSF46689">
    <property type="entry name" value="Homeodomain-like"/>
    <property type="match status" value="1"/>
</dbReference>
<evidence type="ECO:0000313" key="1">
    <source>
        <dbReference type="EMBL" id="OYD22803.1"/>
    </source>
</evidence>
<gene>
    <name evidence="1" type="ORF">B6S09_14990</name>
</gene>
<dbReference type="Gene3D" id="1.10.357.10">
    <property type="entry name" value="Tetracycline Repressor, domain 2"/>
    <property type="match status" value="1"/>
</dbReference>
<organism evidence="1 2">
    <name type="scientific">Oceanimonas baumannii</name>
    <dbReference type="NCBI Taxonomy" id="129578"/>
    <lineage>
        <taxon>Bacteria</taxon>
        <taxon>Pseudomonadati</taxon>
        <taxon>Pseudomonadota</taxon>
        <taxon>Gammaproteobacteria</taxon>
        <taxon>Aeromonadales</taxon>
        <taxon>Aeromonadaceae</taxon>
        <taxon>Oceanimonas</taxon>
    </lineage>
</organism>